<comment type="caution">
    <text evidence="2">The sequence shown here is derived from an EMBL/GenBank/DDBJ whole genome shotgun (WGS) entry which is preliminary data.</text>
</comment>
<dbReference type="EMBL" id="BMHF01000006">
    <property type="protein sequence ID" value="GGA35005.1"/>
    <property type="molecule type" value="Genomic_DNA"/>
</dbReference>
<dbReference type="Proteomes" id="UP000609323">
    <property type="component" value="Unassembled WGS sequence"/>
</dbReference>
<organism evidence="2 3">
    <name type="scientific">Paenibacillus physcomitrellae</name>
    <dbReference type="NCBI Taxonomy" id="1619311"/>
    <lineage>
        <taxon>Bacteria</taxon>
        <taxon>Bacillati</taxon>
        <taxon>Bacillota</taxon>
        <taxon>Bacilli</taxon>
        <taxon>Bacillales</taxon>
        <taxon>Paenibacillaceae</taxon>
        <taxon>Paenibacillus</taxon>
    </lineage>
</organism>
<protein>
    <submittedName>
        <fullName evidence="2">Uncharacterized protein</fullName>
    </submittedName>
</protein>
<evidence type="ECO:0000313" key="2">
    <source>
        <dbReference type="EMBL" id="GGA35005.1"/>
    </source>
</evidence>
<proteinExistence type="predicted"/>
<name>A0ABQ1G134_9BACL</name>
<evidence type="ECO:0000313" key="3">
    <source>
        <dbReference type="Proteomes" id="UP000609323"/>
    </source>
</evidence>
<gene>
    <name evidence="2" type="ORF">GCM10010917_20290</name>
</gene>
<feature type="region of interest" description="Disordered" evidence="1">
    <location>
        <begin position="1"/>
        <end position="25"/>
    </location>
</feature>
<reference evidence="3" key="1">
    <citation type="journal article" date="2019" name="Int. J. Syst. Evol. Microbiol.">
        <title>The Global Catalogue of Microorganisms (GCM) 10K type strain sequencing project: providing services to taxonomists for standard genome sequencing and annotation.</title>
        <authorList>
            <consortium name="The Broad Institute Genomics Platform"/>
            <consortium name="The Broad Institute Genome Sequencing Center for Infectious Disease"/>
            <person name="Wu L."/>
            <person name="Ma J."/>
        </authorList>
    </citation>
    <scope>NUCLEOTIDE SEQUENCE [LARGE SCALE GENOMIC DNA]</scope>
    <source>
        <strain evidence="3">CGMCC 1.15044</strain>
    </source>
</reference>
<accession>A0ABQ1G134</accession>
<sequence>MPGGYHHADRWQNDQVQKAQMGQPPCLGKLAAQTEIERRLEVRRGLEIGRWRLEAGRRYTPEGN</sequence>
<feature type="compositionally biased region" description="Basic and acidic residues" evidence="1">
    <location>
        <begin position="1"/>
        <end position="12"/>
    </location>
</feature>
<keyword evidence="3" id="KW-1185">Reference proteome</keyword>
<evidence type="ECO:0000256" key="1">
    <source>
        <dbReference type="SAM" id="MobiDB-lite"/>
    </source>
</evidence>